<keyword evidence="4" id="KW-1185">Reference proteome</keyword>
<accession>A0A7W5JX82</accession>
<name>A0A7W5JX82_9ACTN</name>
<dbReference type="RefSeq" id="WP_183339573.1">
    <property type="nucleotide sequence ID" value="NZ_JACHZG010000001.1"/>
</dbReference>
<feature type="chain" id="PRO_5031105948" description="DUF4397 domain-containing protein" evidence="1">
    <location>
        <begin position="33"/>
        <end position="282"/>
    </location>
</feature>
<dbReference type="Proteomes" id="UP000565572">
    <property type="component" value="Unassembled WGS sequence"/>
</dbReference>
<proteinExistence type="predicted"/>
<organism evidence="3 4">
    <name type="scientific">Microlunatus antarcticus</name>
    <dbReference type="NCBI Taxonomy" id="53388"/>
    <lineage>
        <taxon>Bacteria</taxon>
        <taxon>Bacillati</taxon>
        <taxon>Actinomycetota</taxon>
        <taxon>Actinomycetes</taxon>
        <taxon>Propionibacteriales</taxon>
        <taxon>Propionibacteriaceae</taxon>
        <taxon>Microlunatus</taxon>
    </lineage>
</organism>
<keyword evidence="1" id="KW-0732">Signal</keyword>
<gene>
    <name evidence="3" type="ORF">FHX39_002932</name>
</gene>
<evidence type="ECO:0000313" key="3">
    <source>
        <dbReference type="EMBL" id="MBB3327988.1"/>
    </source>
</evidence>
<evidence type="ECO:0000313" key="4">
    <source>
        <dbReference type="Proteomes" id="UP000565572"/>
    </source>
</evidence>
<comment type="caution">
    <text evidence="3">The sequence shown here is derived from an EMBL/GenBank/DDBJ whole genome shotgun (WGS) entry which is preliminary data.</text>
</comment>
<feature type="signal peptide" evidence="1">
    <location>
        <begin position="1"/>
        <end position="32"/>
    </location>
</feature>
<evidence type="ECO:0000256" key="1">
    <source>
        <dbReference type="SAM" id="SignalP"/>
    </source>
</evidence>
<protein>
    <recommendedName>
        <fullName evidence="2">DUF4397 domain-containing protein</fullName>
    </recommendedName>
</protein>
<dbReference type="EMBL" id="JACHZG010000001">
    <property type="protein sequence ID" value="MBB3327988.1"/>
    <property type="molecule type" value="Genomic_DNA"/>
</dbReference>
<feature type="domain" description="DUF4397" evidence="2">
    <location>
        <begin position="36"/>
        <end position="153"/>
    </location>
</feature>
<dbReference type="InterPro" id="IPR025510">
    <property type="entry name" value="DUF4397"/>
</dbReference>
<dbReference type="Pfam" id="PF14344">
    <property type="entry name" value="DUF4397"/>
    <property type="match status" value="1"/>
</dbReference>
<reference evidence="3 4" key="1">
    <citation type="submission" date="2020-08" db="EMBL/GenBank/DDBJ databases">
        <title>Sequencing the genomes of 1000 actinobacteria strains.</title>
        <authorList>
            <person name="Klenk H.-P."/>
        </authorList>
    </citation>
    <scope>NUCLEOTIDE SEQUENCE [LARGE SCALE GENOMIC DNA]</scope>
    <source>
        <strain evidence="3 4">DSM 11053</strain>
    </source>
</reference>
<dbReference type="AlphaFoldDB" id="A0A7W5JX82"/>
<evidence type="ECO:0000259" key="2">
    <source>
        <dbReference type="Pfam" id="PF14344"/>
    </source>
</evidence>
<sequence>MRTSAHTRPVIGAVALAVASGALLLPTTTASAADTATVSILHAVPGATVDVYANGKALLTDFEPGTLTDPQMLPAGSYDLKVVAAGDGADGDAVAELENAEVPAGANVTVVAHLDSGGDPELTAYANDVSGIDAGDARLIVRHDAAAPAVDVRADGDVAFADLENPDEASAELPAGTISADVTLAGEDDSVIGPADVDLAEGTTTIVYAWGSAEDDNLELAVQTIDGMGGNPGGVPGGTGGQAAAASPATLGLLGIGLAGLVLAGSRLLGRSGRGVKVPTLR</sequence>